<dbReference type="AlphaFoldDB" id="A0A0K9H0B0"/>
<keyword evidence="1" id="KW-0812">Transmembrane</keyword>
<dbReference type="InterPro" id="IPR006976">
    <property type="entry name" value="VanZ-like"/>
</dbReference>
<feature type="transmembrane region" description="Helical" evidence="1">
    <location>
        <begin position="46"/>
        <end position="65"/>
    </location>
</feature>
<feature type="transmembrane region" description="Helical" evidence="1">
    <location>
        <begin position="7"/>
        <end position="24"/>
    </location>
</feature>
<dbReference type="RefSeq" id="WP_049683305.1">
    <property type="nucleotide sequence ID" value="NZ_LFZW01000001.1"/>
</dbReference>
<evidence type="ECO:0000313" key="4">
    <source>
        <dbReference type="Proteomes" id="UP000037146"/>
    </source>
</evidence>
<name>A0A0K9H0B0_9BACI</name>
<evidence type="ECO:0000256" key="1">
    <source>
        <dbReference type="SAM" id="Phobius"/>
    </source>
</evidence>
<dbReference type="STRING" id="1679170.AC625_22475"/>
<keyword evidence="1" id="KW-0472">Membrane</keyword>
<dbReference type="NCBIfam" id="NF037970">
    <property type="entry name" value="vanZ_1"/>
    <property type="match status" value="1"/>
</dbReference>
<reference evidence="4" key="1">
    <citation type="submission" date="2015-07" db="EMBL/GenBank/DDBJ databases">
        <title>Genome sequencing project for genomic taxonomy and phylogenomics of Bacillus-like bacteria.</title>
        <authorList>
            <person name="Liu B."/>
            <person name="Wang J."/>
            <person name="Zhu Y."/>
            <person name="Liu G."/>
            <person name="Chen Q."/>
            <person name="Chen Z."/>
            <person name="Lan J."/>
            <person name="Che J."/>
            <person name="Ge C."/>
            <person name="Shi H."/>
            <person name="Pan Z."/>
            <person name="Liu X."/>
        </authorList>
    </citation>
    <scope>NUCLEOTIDE SEQUENCE [LARGE SCALE GENOMIC DNA]</scope>
    <source>
        <strain evidence="4">FJAT-27997</strain>
    </source>
</reference>
<evidence type="ECO:0000313" key="3">
    <source>
        <dbReference type="EMBL" id="KMY51947.1"/>
    </source>
</evidence>
<keyword evidence="4" id="KW-1185">Reference proteome</keyword>
<sequence length="143" mass="16221">MRKFLKLFLTVLPFIYMGAIWYMSSQPDDLILDLPASSVDRFIKEALHLVEFAILYLLFAAALCAHNKLTSSWSTLAAIIACLYGVCDEIHQSFIPVRSASLIDVAKDVIGVLAAYFHVRFHYFKHHRGFLTIIEKLTKKAVS</sequence>
<dbReference type="OrthoDB" id="291892at2"/>
<protein>
    <submittedName>
        <fullName evidence="3">VanZ family protein</fullName>
    </submittedName>
</protein>
<dbReference type="PATRIC" id="fig|1679170.3.peg.5069"/>
<dbReference type="Proteomes" id="UP000037146">
    <property type="component" value="Unassembled WGS sequence"/>
</dbReference>
<gene>
    <name evidence="3" type="ORF">AC625_22475</name>
</gene>
<feature type="domain" description="VanZ-like" evidence="2">
    <location>
        <begin position="35"/>
        <end position="119"/>
    </location>
</feature>
<accession>A0A0K9H0B0</accession>
<proteinExistence type="predicted"/>
<dbReference type="Pfam" id="PF04892">
    <property type="entry name" value="VanZ"/>
    <property type="match status" value="1"/>
</dbReference>
<organism evidence="3 4">
    <name type="scientific">Peribacillus loiseleuriae</name>
    <dbReference type="NCBI Taxonomy" id="1679170"/>
    <lineage>
        <taxon>Bacteria</taxon>
        <taxon>Bacillati</taxon>
        <taxon>Bacillota</taxon>
        <taxon>Bacilli</taxon>
        <taxon>Bacillales</taxon>
        <taxon>Bacillaceae</taxon>
        <taxon>Peribacillus</taxon>
    </lineage>
</organism>
<dbReference type="EMBL" id="LFZW01000001">
    <property type="protein sequence ID" value="KMY51947.1"/>
    <property type="molecule type" value="Genomic_DNA"/>
</dbReference>
<comment type="caution">
    <text evidence="3">The sequence shown here is derived from an EMBL/GenBank/DDBJ whole genome shotgun (WGS) entry which is preliminary data.</text>
</comment>
<evidence type="ECO:0000259" key="2">
    <source>
        <dbReference type="Pfam" id="PF04892"/>
    </source>
</evidence>
<keyword evidence="1" id="KW-1133">Transmembrane helix</keyword>